<evidence type="ECO:0000313" key="2">
    <source>
        <dbReference type="EMBL" id="OLO69084.1"/>
    </source>
</evidence>
<dbReference type="OrthoDB" id="3255526at2"/>
<comment type="caution">
    <text evidence="2">The sequence shown here is derived from an EMBL/GenBank/DDBJ whole genome shotgun (WGS) entry which is preliminary data.</text>
</comment>
<proteinExistence type="predicted"/>
<evidence type="ECO:0000256" key="1">
    <source>
        <dbReference type="SAM" id="MobiDB-lite"/>
    </source>
</evidence>
<dbReference type="Proteomes" id="UP000185963">
    <property type="component" value="Unassembled WGS sequence"/>
</dbReference>
<sequence>MGPEQTVTMGPIEVDRATGRSLVMSQQAARHPHRTSTAPTHRRHRSSRLLLAAALLALPLSACAGQLTLAPNQATQEVTVKATALSAEQVTSMEADANTGPDIDFTTLPTENSTITVLINWEKNHRTPVGTTLVSRNRSDGALKWAVAITPPGASRNALENADAPQQNVSTLLQSRTSGEIVVSPDGRRISLILAPHHGQLEERLAEQESYVVVLDATSGTVVRTEELNGVILGQGLTNRALAVETTNDYFPGGTGEGQVHVFGLDAPSSPPSSFATDQWLAGAGTDSLLLSPQPPSPYGPESNSGASTVTQVDTSGKVRSTIKGVEAVHPGGWVTQVSDPAAVNASANLAAAGKKEKPASLNAALQGLTRQVVNVSTGSSVDVTGTIVEDLGVPTGPGLVVGRTSTDASGETTYTPVFWLSANDDGHPHTENLEQFTSK</sequence>
<evidence type="ECO:0000313" key="3">
    <source>
        <dbReference type="Proteomes" id="UP000185963"/>
    </source>
</evidence>
<feature type="region of interest" description="Disordered" evidence="1">
    <location>
        <begin position="26"/>
        <end position="45"/>
    </location>
</feature>
<reference evidence="2 3" key="1">
    <citation type="submission" date="2016-12" db="EMBL/GenBank/DDBJ databases">
        <title>Genomic comparison of strains in the 'Actinomyces naeslundii' group.</title>
        <authorList>
            <person name="Mughal S.R."/>
            <person name="Do T."/>
            <person name="Gilbert S.C."/>
            <person name="Witherden E.A."/>
            <person name="Didelot X."/>
            <person name="Beighton D."/>
        </authorList>
    </citation>
    <scope>NUCLEOTIDE SEQUENCE [LARGE SCALE GENOMIC DNA]</scope>
    <source>
        <strain evidence="2 3">WE8B-23</strain>
    </source>
</reference>
<dbReference type="EMBL" id="MSKS01000025">
    <property type="protein sequence ID" value="OLO69084.1"/>
    <property type="molecule type" value="Genomic_DNA"/>
</dbReference>
<feature type="compositionally biased region" description="Polar residues" evidence="1">
    <location>
        <begin position="302"/>
        <end position="316"/>
    </location>
</feature>
<feature type="region of interest" description="Disordered" evidence="1">
    <location>
        <begin position="286"/>
        <end position="316"/>
    </location>
</feature>
<name>A0A1Q8WND0_9ACTO</name>
<organism evidence="2 3">
    <name type="scientific">Actinomyces oris</name>
    <dbReference type="NCBI Taxonomy" id="544580"/>
    <lineage>
        <taxon>Bacteria</taxon>
        <taxon>Bacillati</taxon>
        <taxon>Actinomycetota</taxon>
        <taxon>Actinomycetes</taxon>
        <taxon>Actinomycetales</taxon>
        <taxon>Actinomycetaceae</taxon>
        <taxon>Actinomyces</taxon>
    </lineage>
</organism>
<accession>A0A1Q8WND0</accession>
<feature type="compositionally biased region" description="Basic residues" evidence="1">
    <location>
        <begin position="30"/>
        <end position="45"/>
    </location>
</feature>
<protein>
    <submittedName>
        <fullName evidence="2">Uncharacterized protein</fullName>
    </submittedName>
</protein>
<dbReference type="SUPFAM" id="SSF63829">
    <property type="entry name" value="Calcium-dependent phosphotriesterase"/>
    <property type="match status" value="1"/>
</dbReference>
<gene>
    <name evidence="2" type="ORF">BKH20_07905</name>
</gene>
<dbReference type="AlphaFoldDB" id="A0A1Q8WND0"/>